<evidence type="ECO:0000313" key="1">
    <source>
        <dbReference type="EMBL" id="BAN27334.1"/>
    </source>
</evidence>
<organism evidence="1 2">
    <name type="scientific">Caballeronia insecticola</name>
    <dbReference type="NCBI Taxonomy" id="758793"/>
    <lineage>
        <taxon>Bacteria</taxon>
        <taxon>Pseudomonadati</taxon>
        <taxon>Pseudomonadota</taxon>
        <taxon>Betaproteobacteria</taxon>
        <taxon>Burkholderiales</taxon>
        <taxon>Burkholderiaceae</taxon>
        <taxon>Caballeronia</taxon>
    </lineage>
</organism>
<reference evidence="1 2" key="1">
    <citation type="journal article" date="2013" name="Genome Announc.">
        <title>Complete Genome Sequence of Burkholderia sp. Strain RPE64, Bacterial Symbiont of the Bean Bug Riptortus pedestris.</title>
        <authorList>
            <person name="Shibata T.F."/>
            <person name="Maeda T."/>
            <person name="Nikoh N."/>
            <person name="Yamaguchi K."/>
            <person name="Oshima K."/>
            <person name="Hattori M."/>
            <person name="Nishiyama T."/>
            <person name="Hasebe M."/>
            <person name="Fukatsu T."/>
            <person name="Kikuchi Y."/>
            <person name="Shigenobu S."/>
        </authorList>
    </citation>
    <scope>NUCLEOTIDE SEQUENCE [LARGE SCALE GENOMIC DNA]</scope>
    <source>
        <plasmid evidence="1 2">p1</plasmid>
    </source>
</reference>
<proteinExistence type="predicted"/>
<gene>
    <name evidence="1" type="ORF">BRPE64_DCDS03980</name>
</gene>
<dbReference type="HOGENOM" id="CLU_3023128_0_0_4"/>
<name>R4WRZ2_9BURK</name>
<accession>R4WRZ2</accession>
<dbReference type="AlphaFoldDB" id="R4WRZ2"/>
<keyword evidence="2" id="KW-1185">Reference proteome</keyword>
<sequence length="63" mass="6581">MNRIKEPNMNAITISIVAIVLTASLAAVMPIKHYAQHEIAVLSAHAASTRAQVQLGEGSGLTA</sequence>
<reference evidence="1 2" key="2">
    <citation type="journal article" date="2018" name="Int. J. Syst. Evol. Microbiol.">
        <title>Burkholderia insecticola sp. nov., a gut symbiotic bacterium of the bean bug Riptortus pedestris.</title>
        <authorList>
            <person name="Takeshita K."/>
            <person name="Tamaki H."/>
            <person name="Ohbayashi T."/>
            <person name="Meng X.-Y."/>
            <person name="Sone T."/>
            <person name="Mitani Y."/>
            <person name="Peeters C."/>
            <person name="Kikuchi Y."/>
            <person name="Vandamme P."/>
        </authorList>
    </citation>
    <scope>NUCLEOTIDE SEQUENCE [LARGE SCALE GENOMIC DNA]</scope>
    <source>
        <strain evidence="1">RPE64</strain>
        <plasmid evidence="1 2">p1</plasmid>
    </source>
</reference>
<dbReference type="Proteomes" id="UP000013966">
    <property type="component" value="Plasmid p1"/>
</dbReference>
<dbReference type="PATRIC" id="fig|758793.3.peg.5546"/>
<dbReference type="EMBL" id="AP013061">
    <property type="protein sequence ID" value="BAN27334.1"/>
    <property type="molecule type" value="Genomic_DNA"/>
</dbReference>
<protein>
    <submittedName>
        <fullName evidence="1">Uncharacterized protein</fullName>
    </submittedName>
</protein>
<keyword evidence="1" id="KW-0614">Plasmid</keyword>
<geneLocation type="plasmid" evidence="1 2">
    <name>p1</name>
</geneLocation>
<evidence type="ECO:0000313" key="2">
    <source>
        <dbReference type="Proteomes" id="UP000013966"/>
    </source>
</evidence>
<dbReference type="KEGG" id="buo:BRPE64_DCDS03980"/>